<comment type="caution">
    <text evidence="1">The sequence shown here is derived from an EMBL/GenBank/DDBJ whole genome shotgun (WGS) entry which is preliminary data.</text>
</comment>
<accession>A0A4C1XDT0</accession>
<name>A0A4C1XDT0_EUMVA</name>
<sequence length="82" mass="9713">MNESKLTKEEKEEPQRWKDQLGVSLLSPTQITLVIYLRRLKLQRPETEHCTRDYTSYLRGVNSELTLELPFVDPDRPCHENV</sequence>
<proteinExistence type="predicted"/>
<evidence type="ECO:0000313" key="2">
    <source>
        <dbReference type="Proteomes" id="UP000299102"/>
    </source>
</evidence>
<gene>
    <name evidence="1" type="ORF">EVAR_52748_1</name>
</gene>
<reference evidence="1 2" key="1">
    <citation type="journal article" date="2019" name="Commun. Biol.">
        <title>The bagworm genome reveals a unique fibroin gene that provides high tensile strength.</title>
        <authorList>
            <person name="Kono N."/>
            <person name="Nakamura H."/>
            <person name="Ohtoshi R."/>
            <person name="Tomita M."/>
            <person name="Numata K."/>
            <person name="Arakawa K."/>
        </authorList>
    </citation>
    <scope>NUCLEOTIDE SEQUENCE [LARGE SCALE GENOMIC DNA]</scope>
</reference>
<organism evidence="1 2">
    <name type="scientific">Eumeta variegata</name>
    <name type="common">Bagworm moth</name>
    <name type="synonym">Eumeta japonica</name>
    <dbReference type="NCBI Taxonomy" id="151549"/>
    <lineage>
        <taxon>Eukaryota</taxon>
        <taxon>Metazoa</taxon>
        <taxon>Ecdysozoa</taxon>
        <taxon>Arthropoda</taxon>
        <taxon>Hexapoda</taxon>
        <taxon>Insecta</taxon>
        <taxon>Pterygota</taxon>
        <taxon>Neoptera</taxon>
        <taxon>Endopterygota</taxon>
        <taxon>Lepidoptera</taxon>
        <taxon>Glossata</taxon>
        <taxon>Ditrysia</taxon>
        <taxon>Tineoidea</taxon>
        <taxon>Psychidae</taxon>
        <taxon>Oiketicinae</taxon>
        <taxon>Eumeta</taxon>
    </lineage>
</organism>
<dbReference type="Proteomes" id="UP000299102">
    <property type="component" value="Unassembled WGS sequence"/>
</dbReference>
<keyword evidence="2" id="KW-1185">Reference proteome</keyword>
<dbReference type="EMBL" id="BGZK01000809">
    <property type="protein sequence ID" value="GBP61260.1"/>
    <property type="molecule type" value="Genomic_DNA"/>
</dbReference>
<dbReference type="AlphaFoldDB" id="A0A4C1XDT0"/>
<protein>
    <submittedName>
        <fullName evidence="1">Uncharacterized protein</fullName>
    </submittedName>
</protein>
<evidence type="ECO:0000313" key="1">
    <source>
        <dbReference type="EMBL" id="GBP61260.1"/>
    </source>
</evidence>